<dbReference type="EMBL" id="OUNR01000022">
    <property type="protein sequence ID" value="SPP66758.1"/>
    <property type="molecule type" value="Genomic_DNA"/>
</dbReference>
<protein>
    <submittedName>
        <fullName evidence="1">Uncharacterized protein</fullName>
    </submittedName>
</protein>
<evidence type="ECO:0000313" key="2">
    <source>
        <dbReference type="Proteomes" id="UP000248168"/>
    </source>
</evidence>
<reference evidence="2" key="1">
    <citation type="submission" date="2018-04" db="EMBL/GenBank/DDBJ databases">
        <authorList>
            <person name="Lucker S."/>
            <person name="Sakoula D."/>
        </authorList>
    </citation>
    <scope>NUCLEOTIDE SEQUENCE [LARGE SCALE GENOMIC DNA]</scope>
</reference>
<sequence length="251" mass="28025">MSAERESKSTRTWMSRCVLCLALSAQFAGLLLLTGCAIPQVPSRTIYEDPVNYVRLEEDRGYLVEWPPSHNSHPATLGPDVLRSLLQGLVIQEHRIWLQRWIMGDAPFQAAFQDQEITLLSAQLAEALAQAKPNERVTFYLSEPQASTKRVVTSGGLYVKGTELHLILGNWQIVYGIPTYGMIYDRRYPMRPTAAKGFDLFFQPHEAMRRTESSWIDGVLANGADEVVIDLSKLPPPPAVSSTISGNLPEN</sequence>
<name>A0A330LAI6_9BACT</name>
<gene>
    <name evidence="1" type="ORF">NITLEN_90013</name>
</gene>
<keyword evidence="2" id="KW-1185">Reference proteome</keyword>
<organism evidence="1 2">
    <name type="scientific">Nitrospira lenta</name>
    <dbReference type="NCBI Taxonomy" id="1436998"/>
    <lineage>
        <taxon>Bacteria</taxon>
        <taxon>Pseudomonadati</taxon>
        <taxon>Nitrospirota</taxon>
        <taxon>Nitrospiria</taxon>
        <taxon>Nitrospirales</taxon>
        <taxon>Nitrospiraceae</taxon>
        <taxon>Nitrospira</taxon>
    </lineage>
</organism>
<proteinExistence type="predicted"/>
<dbReference type="Proteomes" id="UP000248168">
    <property type="component" value="Unassembled WGS sequence"/>
</dbReference>
<evidence type="ECO:0000313" key="1">
    <source>
        <dbReference type="EMBL" id="SPP66758.1"/>
    </source>
</evidence>
<dbReference type="InParanoid" id="A0A330LAI6"/>
<accession>A0A330LAI6</accession>
<dbReference type="RefSeq" id="WP_121990880.1">
    <property type="nucleotide sequence ID" value="NZ_OUNR01000022.1"/>
</dbReference>
<dbReference type="OrthoDB" id="9779465at2"/>
<dbReference type="AlphaFoldDB" id="A0A330LAI6"/>